<organism evidence="5 6">
    <name type="scientific">Lacicoccus qingdaonensis</name>
    <dbReference type="NCBI Taxonomy" id="576118"/>
    <lineage>
        <taxon>Bacteria</taxon>
        <taxon>Bacillati</taxon>
        <taxon>Bacillota</taxon>
        <taxon>Bacilli</taxon>
        <taxon>Bacillales</taxon>
        <taxon>Salinicoccaceae</taxon>
        <taxon>Lacicoccus</taxon>
    </lineage>
</organism>
<dbReference type="EMBL" id="FNFY01000055">
    <property type="protein sequence ID" value="SDL37884.1"/>
    <property type="molecule type" value="Genomic_DNA"/>
</dbReference>
<accession>A0A1G9JLA6</accession>
<evidence type="ECO:0000313" key="5">
    <source>
        <dbReference type="EMBL" id="SDL37884.1"/>
    </source>
</evidence>
<evidence type="ECO:0000313" key="6">
    <source>
        <dbReference type="Proteomes" id="UP000199008"/>
    </source>
</evidence>
<name>A0A1G9JLA6_9BACL</name>
<dbReference type="SMART" id="SM00382">
    <property type="entry name" value="AAA"/>
    <property type="match status" value="1"/>
</dbReference>
<comment type="similarity">
    <text evidence="1">Belongs to the IS21/IS1162 putative ATP-binding protein family.</text>
</comment>
<reference evidence="6" key="1">
    <citation type="submission" date="2016-10" db="EMBL/GenBank/DDBJ databases">
        <authorList>
            <person name="Varghese N."/>
            <person name="Submissions S."/>
        </authorList>
    </citation>
    <scope>NUCLEOTIDE SEQUENCE [LARGE SCALE GENOMIC DNA]</scope>
    <source>
        <strain evidence="6">CGMCC 1.8895</strain>
    </source>
</reference>
<gene>
    <name evidence="5" type="ORF">SAMN05216216_1552</name>
</gene>
<keyword evidence="3" id="KW-0067">ATP-binding</keyword>
<protein>
    <submittedName>
        <fullName evidence="5">DNA replication protein DnaC</fullName>
    </submittedName>
</protein>
<dbReference type="GO" id="GO:0005524">
    <property type="term" value="F:ATP binding"/>
    <property type="evidence" value="ECO:0007669"/>
    <property type="project" value="UniProtKB-KW"/>
</dbReference>
<keyword evidence="2" id="KW-0547">Nucleotide-binding</keyword>
<keyword evidence="6" id="KW-1185">Reference proteome</keyword>
<dbReference type="GO" id="GO:0006260">
    <property type="term" value="P:DNA replication"/>
    <property type="evidence" value="ECO:0007669"/>
    <property type="project" value="TreeGrafter"/>
</dbReference>
<sequence>MSDYQTLLSNFEALGLNNMREYYPILLDKVHTEDMSLTSAFLELTDKEMTFQKEKKVERAIHRARFPKVKTFDTFDFDFQPGLNRKEVLELKHLGFMERQENVVFIGSPGVGKTHLAIALGVEACRQNKRTLFINCHELLIRLRTAYEKGTLERVLRRYARYELLIIDEIGYLPIQRHEADLIFQLLNMRYETHSTIFTTNISLSGWGELFRSPETAAAILDRMVHHVKIYKIKGKSYRMKQT</sequence>
<dbReference type="NCBIfam" id="NF038214">
    <property type="entry name" value="IS21_help_AAA"/>
    <property type="match status" value="1"/>
</dbReference>
<dbReference type="SUPFAM" id="SSF52540">
    <property type="entry name" value="P-loop containing nucleoside triphosphate hydrolases"/>
    <property type="match status" value="1"/>
</dbReference>
<dbReference type="InterPro" id="IPR027417">
    <property type="entry name" value="P-loop_NTPase"/>
</dbReference>
<dbReference type="OrthoDB" id="2052561at2"/>
<dbReference type="Gene3D" id="3.40.50.300">
    <property type="entry name" value="P-loop containing nucleotide triphosphate hydrolases"/>
    <property type="match status" value="1"/>
</dbReference>
<dbReference type="InterPro" id="IPR003593">
    <property type="entry name" value="AAA+_ATPase"/>
</dbReference>
<evidence type="ECO:0000256" key="1">
    <source>
        <dbReference type="ARBA" id="ARBA00008059"/>
    </source>
</evidence>
<dbReference type="PIRSF" id="PIRSF003073">
    <property type="entry name" value="DNAC_TnpB_IstB"/>
    <property type="match status" value="1"/>
</dbReference>
<dbReference type="InterPro" id="IPR028350">
    <property type="entry name" value="DNAC/IstB-like"/>
</dbReference>
<dbReference type="AlphaFoldDB" id="A0A1G9JLA6"/>
<proteinExistence type="inferred from homology"/>
<dbReference type="PANTHER" id="PTHR30050:SF4">
    <property type="entry name" value="ATP-BINDING PROTEIN RV3427C IN INSERTION SEQUENCE-RELATED"/>
    <property type="match status" value="1"/>
</dbReference>
<evidence type="ECO:0000259" key="4">
    <source>
        <dbReference type="SMART" id="SM00382"/>
    </source>
</evidence>
<dbReference type="PANTHER" id="PTHR30050">
    <property type="entry name" value="CHROMOSOMAL REPLICATION INITIATOR PROTEIN DNAA"/>
    <property type="match status" value="1"/>
</dbReference>
<dbReference type="STRING" id="576118.SAMN05216216_1552"/>
<feature type="domain" description="AAA+ ATPase" evidence="4">
    <location>
        <begin position="99"/>
        <end position="231"/>
    </location>
</feature>
<evidence type="ECO:0000256" key="2">
    <source>
        <dbReference type="ARBA" id="ARBA00022741"/>
    </source>
</evidence>
<dbReference type="InterPro" id="IPR002611">
    <property type="entry name" value="IstB_ATP-bd"/>
</dbReference>
<dbReference type="CDD" id="cd00009">
    <property type="entry name" value="AAA"/>
    <property type="match status" value="1"/>
</dbReference>
<dbReference type="Proteomes" id="UP000199008">
    <property type="component" value="Unassembled WGS sequence"/>
</dbReference>
<evidence type="ECO:0000256" key="3">
    <source>
        <dbReference type="ARBA" id="ARBA00022840"/>
    </source>
</evidence>
<dbReference type="Pfam" id="PF01695">
    <property type="entry name" value="IstB_IS21"/>
    <property type="match status" value="1"/>
</dbReference>
<dbReference type="RefSeq" id="WP_092988359.1">
    <property type="nucleotide sequence ID" value="NZ_FNFY01000055.1"/>
</dbReference>
<dbReference type="InterPro" id="IPR047661">
    <property type="entry name" value="IstB"/>
</dbReference>